<dbReference type="InterPro" id="IPR024253">
    <property type="entry name" value="Phosducin_thioredoxin-like_dom"/>
</dbReference>
<reference evidence="4" key="1">
    <citation type="submission" date="2021-07" db="EMBL/GenBank/DDBJ databases">
        <authorList>
            <person name="Branca A.L. A."/>
        </authorList>
    </citation>
    <scope>NUCLEOTIDE SEQUENCE</scope>
</reference>
<feature type="region of interest" description="Disordered" evidence="2">
    <location>
        <begin position="1"/>
        <end position="67"/>
    </location>
</feature>
<dbReference type="AlphaFoldDB" id="A0A9W4IHX3"/>
<feature type="region of interest" description="Disordered" evidence="2">
    <location>
        <begin position="109"/>
        <end position="139"/>
    </location>
</feature>
<evidence type="ECO:0000256" key="1">
    <source>
        <dbReference type="ARBA" id="ARBA00009686"/>
    </source>
</evidence>
<feature type="compositionally biased region" description="Polar residues" evidence="2">
    <location>
        <begin position="109"/>
        <end position="118"/>
    </location>
</feature>
<dbReference type="PANTHER" id="PTHR46052">
    <property type="entry name" value="PHOSDUCIN-LIKE PROTEIN"/>
    <property type="match status" value="1"/>
</dbReference>
<feature type="region of interest" description="Disordered" evidence="2">
    <location>
        <begin position="150"/>
        <end position="169"/>
    </location>
</feature>
<accession>A0A9W4IHX3</accession>
<dbReference type="InterPro" id="IPR001200">
    <property type="entry name" value="Phosducin"/>
</dbReference>
<proteinExistence type="inferred from homology"/>
<dbReference type="CDD" id="cd02987">
    <property type="entry name" value="Phd_like_Phd"/>
    <property type="match status" value="1"/>
</dbReference>
<dbReference type="Gene3D" id="3.40.30.10">
    <property type="entry name" value="Glutaredoxin"/>
    <property type="match status" value="1"/>
</dbReference>
<feature type="compositionally biased region" description="Polar residues" evidence="2">
    <location>
        <begin position="1"/>
        <end position="19"/>
    </location>
</feature>
<dbReference type="PANTHER" id="PTHR46052:SF1">
    <property type="entry name" value="PHOSDUCIN-LIKE PROTEIN"/>
    <property type="match status" value="1"/>
</dbReference>
<name>A0A9W4IHX3_PENNA</name>
<feature type="compositionally biased region" description="Basic residues" evidence="2">
    <location>
        <begin position="158"/>
        <end position="168"/>
    </location>
</feature>
<comment type="caution">
    <text evidence="4">The sequence shown here is derived from an EMBL/GenBank/DDBJ whole genome shotgun (WGS) entry which is preliminary data.</text>
</comment>
<evidence type="ECO:0000256" key="2">
    <source>
        <dbReference type="SAM" id="MobiDB-lite"/>
    </source>
</evidence>
<comment type="similarity">
    <text evidence="1">Belongs to the phosducin family.</text>
</comment>
<dbReference type="Proteomes" id="UP001153461">
    <property type="component" value="Unassembled WGS sequence"/>
</dbReference>
<dbReference type="Pfam" id="PF02114">
    <property type="entry name" value="Phosducin"/>
    <property type="match status" value="1"/>
</dbReference>
<evidence type="ECO:0000313" key="5">
    <source>
        <dbReference type="Proteomes" id="UP001153461"/>
    </source>
</evidence>
<dbReference type="InterPro" id="IPR051499">
    <property type="entry name" value="Phosducin-like_reg"/>
</dbReference>
<feature type="domain" description="Phosducin" evidence="3">
    <location>
        <begin position="75"/>
        <end position="257"/>
    </location>
</feature>
<dbReference type="InterPro" id="IPR036249">
    <property type="entry name" value="Thioredoxin-like_sf"/>
</dbReference>
<dbReference type="EMBL" id="CAJVNV010000622">
    <property type="protein sequence ID" value="CAG8286949.1"/>
    <property type="molecule type" value="Genomic_DNA"/>
</dbReference>
<organism evidence="4 5">
    <name type="scientific">Penicillium nalgiovense</name>
    <dbReference type="NCBI Taxonomy" id="60175"/>
    <lineage>
        <taxon>Eukaryota</taxon>
        <taxon>Fungi</taxon>
        <taxon>Dikarya</taxon>
        <taxon>Ascomycota</taxon>
        <taxon>Pezizomycotina</taxon>
        <taxon>Eurotiomycetes</taxon>
        <taxon>Eurotiomycetidae</taxon>
        <taxon>Eurotiales</taxon>
        <taxon>Aspergillaceae</taxon>
        <taxon>Penicillium</taxon>
    </lineage>
</organism>
<evidence type="ECO:0000259" key="3">
    <source>
        <dbReference type="Pfam" id="PF02114"/>
    </source>
</evidence>
<sequence>MSAQEEFNQLVNSNRSRFTSHPEDHDSDPHFSDDEPSSRLRSRQTADSSNEEEAADMVSSRTANTNYHIPNTVYEANTGPKGVIADAQAFERARKKSFRRTLLSVAGLDSNSPSYSSKSTRDDAPLAGDQSSASEDDDEARFMRKWRQSRMQELQGRGNRRPSPRGRRFGSVETVDAVGYLDAIEKVTSDTVVVVCIYDQQFDDSAIVEECLVTIAARQPTTRFVKMHQDIADMDHIKAPALLAYRGGDVFATIVDILRNIPRGRSCSADSLEDLLKLCVSRALVHSPLKCILMTIPDTACYDTFFATTFSAVHIYKHSSKASWLFLRDLLCMILLDLTCLSFFFLFCSLKHSPESLIVSGLFDVGCIICTGKTTKNRLS</sequence>
<dbReference type="GO" id="GO:0008277">
    <property type="term" value="P:regulation of G protein-coupled receptor signaling pathway"/>
    <property type="evidence" value="ECO:0007669"/>
    <property type="project" value="InterPro"/>
</dbReference>
<dbReference type="SUPFAM" id="SSF52833">
    <property type="entry name" value="Thioredoxin-like"/>
    <property type="match status" value="1"/>
</dbReference>
<feature type="compositionally biased region" description="Basic and acidic residues" evidence="2">
    <location>
        <begin position="20"/>
        <end position="38"/>
    </location>
</feature>
<gene>
    <name evidence="4" type="ORF">PNAL_LOCUS9534</name>
</gene>
<protein>
    <recommendedName>
        <fullName evidence="3">Phosducin domain-containing protein</fullName>
    </recommendedName>
</protein>
<evidence type="ECO:0000313" key="4">
    <source>
        <dbReference type="EMBL" id="CAG8286949.1"/>
    </source>
</evidence>
<dbReference type="OrthoDB" id="654191at2759"/>